<dbReference type="SUPFAM" id="SSF82057">
    <property type="entry name" value="Prokaryotic SH3-related domain"/>
    <property type="match status" value="1"/>
</dbReference>
<dbReference type="AlphaFoldDB" id="A0A0D0F7J8"/>
<dbReference type="PANTHER" id="PTHR30305:SF3">
    <property type="entry name" value="PROTEIN YJDM"/>
    <property type="match status" value="1"/>
</dbReference>
<name>A0A0D0F7J8_9SPHI</name>
<organism evidence="2 3">
    <name type="scientific">Pedobacter lusitanus</name>
    <dbReference type="NCBI Taxonomy" id="1503925"/>
    <lineage>
        <taxon>Bacteria</taxon>
        <taxon>Pseudomonadati</taxon>
        <taxon>Bacteroidota</taxon>
        <taxon>Sphingobacteriia</taxon>
        <taxon>Sphingobacteriales</taxon>
        <taxon>Sphingobacteriaceae</taxon>
        <taxon>Pedobacter</taxon>
    </lineage>
</organism>
<dbReference type="InterPro" id="IPR013991">
    <property type="entry name" value="PhnaA_N_proteobac"/>
</dbReference>
<evidence type="ECO:0000259" key="1">
    <source>
        <dbReference type="SMART" id="SM00782"/>
    </source>
</evidence>
<evidence type="ECO:0000313" key="3">
    <source>
        <dbReference type="Proteomes" id="UP000032049"/>
    </source>
</evidence>
<comment type="caution">
    <text evidence="2">The sequence shown here is derived from an EMBL/GenBank/DDBJ whole genome shotgun (WGS) entry which is preliminary data.</text>
</comment>
<proteinExistence type="predicted"/>
<dbReference type="RefSeq" id="WP_041880575.1">
    <property type="nucleotide sequence ID" value="NZ_CP157278.1"/>
</dbReference>
<sequence>MKLEEQLLKRSENKCELCESAEALTLYEVPPQSTSNEDNCIIICGKCLAQIDKKETLDSKHWNCLTTSMWSEIPGVQVVSWRMLNRLSNESWAMDSLDMMYLDEERMAWAKAAGGLDHDTDTVEFHKDSLGALLQTGDTVVLIKSLDVKGSQLNAKMGTVVKNIRLVDNNTDQIEGKIEGQVIVILTKYVRKQG</sequence>
<protein>
    <submittedName>
        <fullName evidence="2">PhnA protein</fullName>
    </submittedName>
</protein>
<dbReference type="Pfam" id="PF03831">
    <property type="entry name" value="YjdM"/>
    <property type="match status" value="1"/>
</dbReference>
<evidence type="ECO:0000313" key="2">
    <source>
        <dbReference type="EMBL" id="KIO77628.1"/>
    </source>
</evidence>
<reference evidence="2 3" key="1">
    <citation type="submission" date="2015-01" db="EMBL/GenBank/DDBJ databases">
        <title>Draft genome sequence of Pedobacter sp. NL19 isolated from sludge of an effluent treatment pond in an abandoned uranium mine.</title>
        <authorList>
            <person name="Santos T."/>
            <person name="Caetano T."/>
            <person name="Covas C."/>
            <person name="Cruz A."/>
            <person name="Mendo S."/>
        </authorList>
    </citation>
    <scope>NUCLEOTIDE SEQUENCE [LARGE SCALE GENOMIC DNA]</scope>
    <source>
        <strain evidence="2 3">NL19</strain>
    </source>
</reference>
<gene>
    <name evidence="2" type="ORF">TH53_08250</name>
</gene>
<dbReference type="Proteomes" id="UP000032049">
    <property type="component" value="Unassembled WGS sequence"/>
</dbReference>
<dbReference type="Gene3D" id="2.30.30.40">
    <property type="entry name" value="SH3 Domains"/>
    <property type="match status" value="1"/>
</dbReference>
<dbReference type="EMBL" id="JXRA01000031">
    <property type="protein sequence ID" value="KIO77628.1"/>
    <property type="molecule type" value="Genomic_DNA"/>
</dbReference>
<dbReference type="InterPro" id="IPR013988">
    <property type="entry name" value="YjdM_C"/>
</dbReference>
<dbReference type="PANTHER" id="PTHR30305">
    <property type="entry name" value="PROTEIN YJDM-RELATED"/>
    <property type="match status" value="1"/>
</dbReference>
<feature type="domain" description="PhnA protein N-terminal proteobacterial" evidence="1">
    <location>
        <begin position="6"/>
        <end position="52"/>
    </location>
</feature>
<dbReference type="OrthoDB" id="9810131at2"/>
<accession>A0A0D0F7J8</accession>
<dbReference type="SMART" id="SM00782">
    <property type="entry name" value="PhnA_Zn_Ribbon"/>
    <property type="match status" value="1"/>
</dbReference>
<keyword evidence="3" id="KW-1185">Reference proteome</keyword>